<dbReference type="CDD" id="cd00158">
    <property type="entry name" value="RHOD"/>
    <property type="match status" value="1"/>
</dbReference>
<evidence type="ECO:0000313" key="3">
    <source>
        <dbReference type="EMBL" id="QJB69245.1"/>
    </source>
</evidence>
<name>A0A6H2DMR2_9SPHN</name>
<dbReference type="KEGG" id="phao:HF685_08100"/>
<dbReference type="SUPFAM" id="SSF52821">
    <property type="entry name" value="Rhodanese/Cell cycle control phosphatase"/>
    <property type="match status" value="1"/>
</dbReference>
<dbReference type="Proteomes" id="UP000501600">
    <property type="component" value="Chromosome"/>
</dbReference>
<sequence>MRVSDMGIFTCMSVLMIGPAVAQSSHSASPVQAEPQIDYSGFVKLSAELEEYRNSRLVSLSRFQQIARQSGAIILDTRSARAFAEGHIKGAINLPFSDFTEDKLASVIGEKSRPILIYCNNNFSDNRFPIALKRAPLALNIPTFINLYGYGYKNIYELDGVMSVAEPQVRWTGHRFSLVSTPNFSEDEQRAN</sequence>
<accession>A0A6H2DMR2</accession>
<keyword evidence="4" id="KW-1185">Reference proteome</keyword>
<reference evidence="3 4" key="1">
    <citation type="submission" date="2020-04" db="EMBL/GenBank/DDBJ databases">
        <title>Genome sequence for Sphingorhabdus sp. strain M1.</title>
        <authorList>
            <person name="Park S.-J."/>
        </authorList>
    </citation>
    <scope>NUCLEOTIDE SEQUENCE [LARGE SCALE GENOMIC DNA]</scope>
    <source>
        <strain evidence="3 4">JK6</strain>
    </source>
</reference>
<dbReference type="EMBL" id="CP051217">
    <property type="protein sequence ID" value="QJB69245.1"/>
    <property type="molecule type" value="Genomic_DNA"/>
</dbReference>
<dbReference type="PROSITE" id="PS50206">
    <property type="entry name" value="RHODANESE_3"/>
    <property type="match status" value="1"/>
</dbReference>
<gene>
    <name evidence="3" type="ORF">HF685_08100</name>
</gene>
<dbReference type="InterPro" id="IPR036873">
    <property type="entry name" value="Rhodanese-like_dom_sf"/>
</dbReference>
<dbReference type="InterPro" id="IPR001763">
    <property type="entry name" value="Rhodanese-like_dom"/>
</dbReference>
<dbReference type="Pfam" id="PF00581">
    <property type="entry name" value="Rhodanese"/>
    <property type="match status" value="1"/>
</dbReference>
<feature type="domain" description="Rhodanese" evidence="2">
    <location>
        <begin position="68"/>
        <end position="174"/>
    </location>
</feature>
<evidence type="ECO:0000259" key="2">
    <source>
        <dbReference type="PROSITE" id="PS50206"/>
    </source>
</evidence>
<dbReference type="RefSeq" id="WP_168819154.1">
    <property type="nucleotide sequence ID" value="NZ_CP051217.1"/>
</dbReference>
<dbReference type="SMART" id="SM00450">
    <property type="entry name" value="RHOD"/>
    <property type="match status" value="1"/>
</dbReference>
<proteinExistence type="predicted"/>
<evidence type="ECO:0000313" key="4">
    <source>
        <dbReference type="Proteomes" id="UP000501600"/>
    </source>
</evidence>
<keyword evidence="1" id="KW-0732">Signal</keyword>
<organism evidence="3 4">
    <name type="scientific">Parasphingorhabdus halotolerans</name>
    <dbReference type="NCBI Taxonomy" id="2725558"/>
    <lineage>
        <taxon>Bacteria</taxon>
        <taxon>Pseudomonadati</taxon>
        <taxon>Pseudomonadota</taxon>
        <taxon>Alphaproteobacteria</taxon>
        <taxon>Sphingomonadales</taxon>
        <taxon>Sphingomonadaceae</taxon>
        <taxon>Parasphingorhabdus</taxon>
    </lineage>
</organism>
<feature type="signal peptide" evidence="1">
    <location>
        <begin position="1"/>
        <end position="22"/>
    </location>
</feature>
<dbReference type="Gene3D" id="3.40.250.10">
    <property type="entry name" value="Rhodanese-like domain"/>
    <property type="match status" value="1"/>
</dbReference>
<dbReference type="AlphaFoldDB" id="A0A6H2DMR2"/>
<protein>
    <submittedName>
        <fullName evidence="3">Rhodanese-like domain-containing protein</fullName>
    </submittedName>
</protein>
<evidence type="ECO:0000256" key="1">
    <source>
        <dbReference type="SAM" id="SignalP"/>
    </source>
</evidence>
<feature type="chain" id="PRO_5026056428" evidence="1">
    <location>
        <begin position="23"/>
        <end position="192"/>
    </location>
</feature>